<sequence>MSTANVLDKLVETVMMQMFNKECPPTCHNRTCNSKIYQKPRKRKKRRRHCKKKRSKCPAEGVASIVCVTKCMKKCQRTPKTKCSDPCRPITKSRCVRITCCSSRASDCSDSEPKYCSKCGQPLSSSSAGGTMLSQKESPNVPRFNQQIRSNMHVLTSPEETCCPARTTCMPCQSGPSVQSHKTMVGCVPQFGPPYFLRNVEEHEDPCGNTFGIGLKGVEKHKECMMQVTCCESRTVNTSSEDFNSNCLSPDNEMRRNCPTTVHIRKCGKNIVTVRCGVESDFDLRSITSDDVGGTFNKEQIGGKSSMKQSQKAQCSQRFIHITEDQRSDNEGNRITKVRCADYSSITDESPKSKNTECAPIKPDRAQRIRNLGYGPCSDRVSRAALPIKSNLNIGYGPCCDRKTSALHIKSSRGCNEQSHMVRMRFIKPCDNIVDLQITI</sequence>
<organism evidence="1">
    <name type="scientific">Lygus hesperus</name>
    <name type="common">Western plant bug</name>
    <dbReference type="NCBI Taxonomy" id="30085"/>
    <lineage>
        <taxon>Eukaryota</taxon>
        <taxon>Metazoa</taxon>
        <taxon>Ecdysozoa</taxon>
        <taxon>Arthropoda</taxon>
        <taxon>Hexapoda</taxon>
        <taxon>Insecta</taxon>
        <taxon>Pterygota</taxon>
        <taxon>Neoptera</taxon>
        <taxon>Paraneoptera</taxon>
        <taxon>Hemiptera</taxon>
        <taxon>Heteroptera</taxon>
        <taxon>Panheteroptera</taxon>
        <taxon>Cimicomorpha</taxon>
        <taxon>Miridae</taxon>
        <taxon>Mirini</taxon>
        <taxon>Lygus</taxon>
    </lineage>
</organism>
<protein>
    <submittedName>
        <fullName evidence="1">Ribosomal RNA large subunit methyltransferase M</fullName>
    </submittedName>
</protein>
<gene>
    <name evidence="1" type="primary">rlmM</name>
    <name evidence="1" type="ORF">CM83_4559</name>
</gene>
<dbReference type="EMBL" id="GBRD01009701">
    <property type="protein sequence ID" value="JAG56123.1"/>
    <property type="molecule type" value="Transcribed_RNA"/>
</dbReference>
<reference evidence="1" key="1">
    <citation type="journal article" date="2014" name="PLoS ONE">
        <title>Transcriptome-Based Identification of ABC Transporters in the Western Tarnished Plant Bug Lygus hesperus.</title>
        <authorList>
            <person name="Hull J.J."/>
            <person name="Chaney K."/>
            <person name="Geib S.M."/>
            <person name="Fabrick J.A."/>
            <person name="Brent C.S."/>
            <person name="Walsh D."/>
            <person name="Lavine L.C."/>
        </authorList>
    </citation>
    <scope>NUCLEOTIDE SEQUENCE</scope>
</reference>
<evidence type="ECO:0000313" key="2">
    <source>
        <dbReference type="EMBL" id="JAG56123.1"/>
    </source>
</evidence>
<reference evidence="2" key="3">
    <citation type="submission" date="2014-09" db="EMBL/GenBank/DDBJ databases">
        <authorList>
            <person name="Magalhaes I.L.F."/>
            <person name="Oliveira U."/>
            <person name="Santos F.R."/>
            <person name="Vidigal T.H.D.A."/>
            <person name="Brescovit A.D."/>
            <person name="Santos A.J."/>
        </authorList>
    </citation>
    <scope>NUCLEOTIDE SEQUENCE</scope>
</reference>
<proteinExistence type="predicted"/>
<keyword evidence="1" id="KW-0489">Methyltransferase</keyword>
<reference evidence="1" key="2">
    <citation type="submission" date="2014-07" db="EMBL/GenBank/DDBJ databases">
        <authorList>
            <person name="Hull J."/>
        </authorList>
    </citation>
    <scope>NUCLEOTIDE SEQUENCE</scope>
</reference>
<dbReference type="AlphaFoldDB" id="A0A0A9YBA3"/>
<dbReference type="GO" id="GO:0008168">
    <property type="term" value="F:methyltransferase activity"/>
    <property type="evidence" value="ECO:0007669"/>
    <property type="project" value="UniProtKB-KW"/>
</dbReference>
<evidence type="ECO:0000313" key="1">
    <source>
        <dbReference type="EMBL" id="JAG30362.1"/>
    </source>
</evidence>
<keyword evidence="1" id="KW-0808">Transferase</keyword>
<dbReference type="EMBL" id="GBHO01013242">
    <property type="protein sequence ID" value="JAG30362.1"/>
    <property type="molecule type" value="Transcribed_RNA"/>
</dbReference>
<name>A0A0A9YBA3_LYGHE</name>
<accession>A0A0A9YBA3</accession>
<dbReference type="GO" id="GO:0032259">
    <property type="term" value="P:methylation"/>
    <property type="evidence" value="ECO:0007669"/>
    <property type="project" value="UniProtKB-KW"/>
</dbReference>